<evidence type="ECO:0000313" key="4">
    <source>
        <dbReference type="Proteomes" id="UP000199355"/>
    </source>
</evidence>
<dbReference type="AlphaFoldDB" id="A0A1G7LY71"/>
<dbReference type="Gene3D" id="3.60.21.10">
    <property type="match status" value="1"/>
</dbReference>
<dbReference type="InterPro" id="IPR029052">
    <property type="entry name" value="Metallo-depent_PP-like"/>
</dbReference>
<evidence type="ECO:0000313" key="3">
    <source>
        <dbReference type="EMBL" id="SDF54351.1"/>
    </source>
</evidence>
<keyword evidence="1" id="KW-1133">Transmembrane helix</keyword>
<dbReference type="EMBL" id="FNBX01000007">
    <property type="protein sequence ID" value="SDF54351.1"/>
    <property type="molecule type" value="Genomic_DNA"/>
</dbReference>
<dbReference type="Proteomes" id="UP000199355">
    <property type="component" value="Unassembled WGS sequence"/>
</dbReference>
<feature type="transmembrane region" description="Helical" evidence="1">
    <location>
        <begin position="63"/>
        <end position="83"/>
    </location>
</feature>
<proteinExistence type="predicted"/>
<dbReference type="PANTHER" id="PTHR31302:SF0">
    <property type="entry name" value="TRANSMEMBRANE PROTEIN WITH METALLOPHOSPHOESTERASE DOMAIN"/>
    <property type="match status" value="1"/>
</dbReference>
<evidence type="ECO:0000259" key="2">
    <source>
        <dbReference type="Pfam" id="PF00149"/>
    </source>
</evidence>
<keyword evidence="4" id="KW-1185">Reference proteome</keyword>
<feature type="transmembrane region" description="Helical" evidence="1">
    <location>
        <begin position="32"/>
        <end position="51"/>
    </location>
</feature>
<gene>
    <name evidence="3" type="ORF">SAMN05192586_10772</name>
</gene>
<dbReference type="STRING" id="571438.SAMN05192586_10772"/>
<dbReference type="Pfam" id="PF00149">
    <property type="entry name" value="Metallophos"/>
    <property type="match status" value="1"/>
</dbReference>
<reference evidence="4" key="1">
    <citation type="submission" date="2016-10" db="EMBL/GenBank/DDBJ databases">
        <authorList>
            <person name="Varghese N."/>
            <person name="Submissions S."/>
        </authorList>
    </citation>
    <scope>NUCLEOTIDE SEQUENCE [LARGE SCALE GENOMIC DNA]</scope>
    <source>
        <strain evidence="4">KHC7</strain>
    </source>
</reference>
<dbReference type="GO" id="GO:0016787">
    <property type="term" value="F:hydrolase activity"/>
    <property type="evidence" value="ECO:0007669"/>
    <property type="project" value="InterPro"/>
</dbReference>
<feature type="transmembrane region" description="Helical" evidence="1">
    <location>
        <begin position="6"/>
        <end position="25"/>
    </location>
</feature>
<organism evidence="3 4">
    <name type="scientific">Desulfovibrio legallii</name>
    <dbReference type="NCBI Taxonomy" id="571438"/>
    <lineage>
        <taxon>Bacteria</taxon>
        <taxon>Pseudomonadati</taxon>
        <taxon>Thermodesulfobacteriota</taxon>
        <taxon>Desulfovibrionia</taxon>
        <taxon>Desulfovibrionales</taxon>
        <taxon>Desulfovibrionaceae</taxon>
        <taxon>Desulfovibrio</taxon>
    </lineage>
</organism>
<name>A0A1G7LY71_9BACT</name>
<dbReference type="RefSeq" id="WP_092153438.1">
    <property type="nucleotide sequence ID" value="NZ_FNBX01000007.1"/>
</dbReference>
<dbReference type="InterPro" id="IPR051158">
    <property type="entry name" value="Metallophosphoesterase_sf"/>
</dbReference>
<dbReference type="PANTHER" id="PTHR31302">
    <property type="entry name" value="TRANSMEMBRANE PROTEIN WITH METALLOPHOSPHOESTERASE DOMAIN-RELATED"/>
    <property type="match status" value="1"/>
</dbReference>
<keyword evidence="1" id="KW-0812">Transmembrane</keyword>
<protein>
    <recommendedName>
        <fullName evidence="2">Calcineurin-like phosphoesterase domain-containing protein</fullName>
    </recommendedName>
</protein>
<dbReference type="OrthoDB" id="9780884at2"/>
<accession>A0A1G7LY71</accession>
<dbReference type="InterPro" id="IPR004843">
    <property type="entry name" value="Calcineurin-like_PHP"/>
</dbReference>
<dbReference type="CDD" id="cd07385">
    <property type="entry name" value="MPP_YkuE_C"/>
    <property type="match status" value="1"/>
</dbReference>
<feature type="domain" description="Calcineurin-like phosphoesterase" evidence="2">
    <location>
        <begin position="153"/>
        <end position="319"/>
    </location>
</feature>
<sequence>MILIHLYGILLFLYVTFRLILPAPLSHGGKALAVALVFLASQFHLCIRLLFGSLSSPELPYPLLLGLSYAFVALTLIFALLLLRDLVFLGLFLARRLAPATRVPFSPGRRAVVLSGLGLTLGAYGVKQGLKTPEVRTTEVPLPRLPAALDGLTVVQLTDLHASALLPAPRVAAIVAAVNDLRPDLILCTGDLVDGSTENRRDDVAPLARLRARYGVYACEGNHEYYADYEGWMRHFAALGLPLLHNAHTILEVRGHPLVIAGLNDPMAPLFGRPGPDVEKALDGAPAGATTLLLAHQPVFARGNAACGVDLQLSGHAHGGQMLGLDQIVAARNDGFLRGLYELEAMRLFVSPGAGLWAGFPVRLGVPAEISRLVLRAA</sequence>
<dbReference type="SUPFAM" id="SSF56300">
    <property type="entry name" value="Metallo-dependent phosphatases"/>
    <property type="match status" value="1"/>
</dbReference>
<evidence type="ECO:0000256" key="1">
    <source>
        <dbReference type="SAM" id="Phobius"/>
    </source>
</evidence>
<keyword evidence="1" id="KW-0472">Membrane</keyword>